<sequence>MTLTSSTSSMQAHRLLAAALLCLPLLAHADCKDRLNDWAKTLQPGRTVDADFAACKVWPANPAQTLAVLPMAQPGGTDDDKVYDVEVVVADSQSGKILAHRFEKAAITSDAIMLRGIALDTAPWRLTPQTVAFGVRLSFEGSSRVNPFSQTSLSLYVIDGTTLRKVVDNLATQKSGGEWDGNCAGSFDDTSRAVSVGPEGKNGYAKLVVSEKTTTTTNKPTRNDCASKERTAKGANVTLEYDGSRYVVPKALTGA</sequence>
<evidence type="ECO:0008006" key="4">
    <source>
        <dbReference type="Google" id="ProtNLM"/>
    </source>
</evidence>
<keyword evidence="1" id="KW-0732">Signal</keyword>
<dbReference type="Proteomes" id="UP000366819">
    <property type="component" value="Unassembled WGS sequence"/>
</dbReference>
<feature type="chain" id="PRO_5022872069" description="Multidrug ABC transporter ATPase" evidence="1">
    <location>
        <begin position="30"/>
        <end position="255"/>
    </location>
</feature>
<dbReference type="OrthoDB" id="7202514at2"/>
<gene>
    <name evidence="2" type="ORF">PAQ31011_01877</name>
</gene>
<proteinExistence type="predicted"/>
<protein>
    <recommendedName>
        <fullName evidence="4">Multidrug ABC transporter ATPase</fullName>
    </recommendedName>
</protein>
<dbReference type="EMBL" id="CABPSN010000002">
    <property type="protein sequence ID" value="VVD95754.1"/>
    <property type="molecule type" value="Genomic_DNA"/>
</dbReference>
<keyword evidence="3" id="KW-1185">Reference proteome</keyword>
<feature type="signal peptide" evidence="1">
    <location>
        <begin position="1"/>
        <end position="29"/>
    </location>
</feature>
<organism evidence="2 3">
    <name type="scientific">Pandoraea aquatica</name>
    <dbReference type="NCBI Taxonomy" id="2508290"/>
    <lineage>
        <taxon>Bacteria</taxon>
        <taxon>Pseudomonadati</taxon>
        <taxon>Pseudomonadota</taxon>
        <taxon>Betaproteobacteria</taxon>
        <taxon>Burkholderiales</taxon>
        <taxon>Burkholderiaceae</taxon>
        <taxon>Pandoraea</taxon>
    </lineage>
</organism>
<accession>A0A5E4UA48</accession>
<dbReference type="AlphaFoldDB" id="A0A5E4UA48"/>
<name>A0A5E4UA48_9BURK</name>
<dbReference type="RefSeq" id="WP_150575521.1">
    <property type="nucleotide sequence ID" value="NZ_CABPSN010000002.1"/>
</dbReference>
<reference evidence="2 3" key="1">
    <citation type="submission" date="2019-08" db="EMBL/GenBank/DDBJ databases">
        <authorList>
            <person name="Peeters C."/>
        </authorList>
    </citation>
    <scope>NUCLEOTIDE SEQUENCE [LARGE SCALE GENOMIC DNA]</scope>
    <source>
        <strain evidence="2 3">LMG 31011</strain>
    </source>
</reference>
<evidence type="ECO:0000256" key="1">
    <source>
        <dbReference type="SAM" id="SignalP"/>
    </source>
</evidence>
<evidence type="ECO:0000313" key="2">
    <source>
        <dbReference type="EMBL" id="VVD95754.1"/>
    </source>
</evidence>
<evidence type="ECO:0000313" key="3">
    <source>
        <dbReference type="Proteomes" id="UP000366819"/>
    </source>
</evidence>